<evidence type="ECO:0000259" key="1">
    <source>
        <dbReference type="PROSITE" id="PS50830"/>
    </source>
</evidence>
<sequence length="149" mass="16233">MKLDPTVAGYTMLLLLALVALAEWLAPWHDLSERGCRLGYVYDGDTVEIDCGSETMTARIVGLDTPETKEPGCAAEAELGAKATARLRELVKARPAKMDSVGYDKYGRVLAELQLGGEDVADILTREGLAVRYDGSARVDWCKRLEAGR</sequence>
<organism evidence="2 3">
    <name type="scientific">Roseovarius rhodophyticola</name>
    <dbReference type="NCBI Taxonomy" id="3080827"/>
    <lineage>
        <taxon>Bacteria</taxon>
        <taxon>Pseudomonadati</taxon>
        <taxon>Pseudomonadota</taxon>
        <taxon>Alphaproteobacteria</taxon>
        <taxon>Rhodobacterales</taxon>
        <taxon>Roseobacteraceae</taxon>
        <taxon>Roseovarius</taxon>
    </lineage>
</organism>
<dbReference type="SUPFAM" id="SSF50199">
    <property type="entry name" value="Staphylococcal nuclease"/>
    <property type="match status" value="1"/>
</dbReference>
<accession>A0ABZ2TEX8</accession>
<feature type="domain" description="TNase-like" evidence="1">
    <location>
        <begin position="32"/>
        <end position="130"/>
    </location>
</feature>
<name>A0ABZ2TEX8_9RHOB</name>
<dbReference type="Gene3D" id="2.40.50.90">
    <property type="match status" value="1"/>
</dbReference>
<dbReference type="PROSITE" id="PS01123">
    <property type="entry name" value="TNASE_1"/>
    <property type="match status" value="1"/>
</dbReference>
<reference evidence="2 3" key="1">
    <citation type="submission" date="2024-02" db="EMBL/GenBank/DDBJ databases">
        <title>Roseovarius strain W115 nov., isolated from a marine algae.</title>
        <authorList>
            <person name="Lee M.W."/>
            <person name="Lee J.K."/>
            <person name="Kim J.M."/>
            <person name="Choi D.G."/>
            <person name="Baek J.H."/>
            <person name="Bayburt H."/>
            <person name="Jung J.J."/>
            <person name="Han D.M."/>
            <person name="Jeon C.O."/>
        </authorList>
    </citation>
    <scope>NUCLEOTIDE SEQUENCE [LARGE SCALE GENOMIC DNA]</scope>
    <source>
        <strain evidence="2 3">W115</strain>
    </source>
</reference>
<dbReference type="InterPro" id="IPR035437">
    <property type="entry name" value="SNase_OB-fold_sf"/>
</dbReference>
<dbReference type="RefSeq" id="WP_317057756.1">
    <property type="nucleotide sequence ID" value="NZ_CP146606.1"/>
</dbReference>
<gene>
    <name evidence="2" type="ORF">RZS32_014955</name>
</gene>
<dbReference type="EMBL" id="CP146606">
    <property type="protein sequence ID" value="WYK17685.1"/>
    <property type="molecule type" value="Genomic_DNA"/>
</dbReference>
<dbReference type="Proteomes" id="UP001281305">
    <property type="component" value="Chromosome"/>
</dbReference>
<dbReference type="Pfam" id="PF00565">
    <property type="entry name" value="SNase"/>
    <property type="match status" value="1"/>
</dbReference>
<protein>
    <submittedName>
        <fullName evidence="2">Thermonuclease family protein</fullName>
    </submittedName>
</protein>
<dbReference type="InterPro" id="IPR002071">
    <property type="entry name" value="Thermonucl_AS"/>
</dbReference>
<proteinExistence type="predicted"/>
<evidence type="ECO:0000313" key="3">
    <source>
        <dbReference type="Proteomes" id="UP001281305"/>
    </source>
</evidence>
<dbReference type="SMART" id="SM00318">
    <property type="entry name" value="SNc"/>
    <property type="match status" value="1"/>
</dbReference>
<dbReference type="InterPro" id="IPR016071">
    <property type="entry name" value="Staphylococal_nuclease_OB-fold"/>
</dbReference>
<dbReference type="PROSITE" id="PS50830">
    <property type="entry name" value="TNASE_3"/>
    <property type="match status" value="1"/>
</dbReference>
<evidence type="ECO:0000313" key="2">
    <source>
        <dbReference type="EMBL" id="WYK17685.1"/>
    </source>
</evidence>
<keyword evidence="3" id="KW-1185">Reference proteome</keyword>